<dbReference type="PROSITE" id="PS00383">
    <property type="entry name" value="TYR_PHOSPHATASE_1"/>
    <property type="match status" value="1"/>
</dbReference>
<evidence type="ECO:0000256" key="1">
    <source>
        <dbReference type="ARBA" id="ARBA00004123"/>
    </source>
</evidence>
<dbReference type="FunFam" id="3.90.190.10:FF:000064">
    <property type="entry name" value="RNA/RNP complex-1-interacting phosphatase homolog"/>
    <property type="match status" value="1"/>
</dbReference>
<evidence type="ECO:0000313" key="10">
    <source>
        <dbReference type="EnsemblMetazoa" id="XP_798461"/>
    </source>
</evidence>
<evidence type="ECO:0000259" key="8">
    <source>
        <dbReference type="PROSITE" id="PS50054"/>
    </source>
</evidence>
<reference evidence="11" key="1">
    <citation type="submission" date="2015-02" db="EMBL/GenBank/DDBJ databases">
        <title>Genome sequencing for Strongylocentrotus purpuratus.</title>
        <authorList>
            <person name="Murali S."/>
            <person name="Liu Y."/>
            <person name="Vee V."/>
            <person name="English A."/>
            <person name="Wang M."/>
            <person name="Skinner E."/>
            <person name="Han Y."/>
            <person name="Muzny D.M."/>
            <person name="Worley K.C."/>
            <person name="Gibbs R.A."/>
        </authorList>
    </citation>
    <scope>NUCLEOTIDE SEQUENCE</scope>
</reference>
<dbReference type="Proteomes" id="UP000007110">
    <property type="component" value="Unassembled WGS sequence"/>
</dbReference>
<keyword evidence="6" id="KW-0539">Nucleus</keyword>
<feature type="domain" description="Tyrosine specific protein phosphatases" evidence="9">
    <location>
        <begin position="118"/>
        <end position="187"/>
    </location>
</feature>
<keyword evidence="11" id="KW-1185">Reference proteome</keyword>
<dbReference type="GeneID" id="593913"/>
<dbReference type="OrthoDB" id="200924at2759"/>
<dbReference type="GO" id="GO:0003723">
    <property type="term" value="F:RNA binding"/>
    <property type="evidence" value="ECO:0007669"/>
    <property type="project" value="UniProtKB-KW"/>
</dbReference>
<dbReference type="InterPro" id="IPR000340">
    <property type="entry name" value="Dual-sp_phosphatase_cat-dom"/>
</dbReference>
<evidence type="ECO:0000256" key="7">
    <source>
        <dbReference type="SAM" id="MobiDB-lite"/>
    </source>
</evidence>
<dbReference type="InterPro" id="IPR051029">
    <property type="entry name" value="mRNA_Capping_Enz/RNA_Phosphat"/>
</dbReference>
<evidence type="ECO:0000256" key="6">
    <source>
        <dbReference type="ARBA" id="ARBA00023242"/>
    </source>
</evidence>
<dbReference type="CTD" id="8446"/>
<organism evidence="10 11">
    <name type="scientific">Strongylocentrotus purpuratus</name>
    <name type="common">Purple sea urchin</name>
    <dbReference type="NCBI Taxonomy" id="7668"/>
    <lineage>
        <taxon>Eukaryota</taxon>
        <taxon>Metazoa</taxon>
        <taxon>Echinodermata</taxon>
        <taxon>Eleutherozoa</taxon>
        <taxon>Echinozoa</taxon>
        <taxon>Echinoidea</taxon>
        <taxon>Euechinoidea</taxon>
        <taxon>Echinacea</taxon>
        <taxon>Camarodonta</taxon>
        <taxon>Echinidea</taxon>
        <taxon>Strongylocentrotidae</taxon>
        <taxon>Strongylocentrotus</taxon>
    </lineage>
</organism>
<dbReference type="PANTHER" id="PTHR10367:SF9">
    <property type="entry name" value="DUAL-SPECIFICITY PHOSPHATASE 11 (RNA_RNP COMPLEX 1-INTERACTING)"/>
    <property type="match status" value="1"/>
</dbReference>
<evidence type="ECO:0000256" key="3">
    <source>
        <dbReference type="ARBA" id="ARBA00022801"/>
    </source>
</evidence>
<keyword evidence="5" id="KW-0904">Protein phosphatase</keyword>
<keyword evidence="3" id="KW-0378">Hydrolase</keyword>
<evidence type="ECO:0000256" key="2">
    <source>
        <dbReference type="ARBA" id="ARBA00008601"/>
    </source>
</evidence>
<evidence type="ECO:0000313" key="11">
    <source>
        <dbReference type="Proteomes" id="UP000007110"/>
    </source>
</evidence>
<reference evidence="10" key="2">
    <citation type="submission" date="2021-01" db="UniProtKB">
        <authorList>
            <consortium name="EnsemblMetazoa"/>
        </authorList>
    </citation>
    <scope>IDENTIFICATION</scope>
</reference>
<dbReference type="RefSeq" id="XP_798461.5">
    <property type="nucleotide sequence ID" value="XM_793368.5"/>
</dbReference>
<dbReference type="Gene3D" id="3.90.190.10">
    <property type="entry name" value="Protein tyrosine phosphatase superfamily"/>
    <property type="match status" value="1"/>
</dbReference>
<dbReference type="EnsemblMetazoa" id="XM_793368">
    <property type="protein sequence ID" value="XP_798461"/>
    <property type="gene ID" value="LOC593913"/>
</dbReference>
<name>A0A7M7RFE2_STRPU</name>
<dbReference type="PANTHER" id="PTHR10367">
    <property type="entry name" value="MRNA-CAPPING ENZYME"/>
    <property type="match status" value="1"/>
</dbReference>
<dbReference type="PROSITE" id="PS50054">
    <property type="entry name" value="TYR_PHOSPHATASE_DUAL"/>
    <property type="match status" value="1"/>
</dbReference>
<feature type="compositionally biased region" description="Polar residues" evidence="7">
    <location>
        <begin position="308"/>
        <end position="350"/>
    </location>
</feature>
<dbReference type="InterPro" id="IPR003595">
    <property type="entry name" value="Tyr_Pase_cat"/>
</dbReference>
<dbReference type="GO" id="GO:0004651">
    <property type="term" value="F:polynucleotide 5'-phosphatase activity"/>
    <property type="evidence" value="ECO:0000318"/>
    <property type="project" value="GO_Central"/>
</dbReference>
<dbReference type="GO" id="GO:0004721">
    <property type="term" value="F:phosphoprotein phosphatase activity"/>
    <property type="evidence" value="ECO:0007669"/>
    <property type="project" value="UniProtKB-KW"/>
</dbReference>
<accession>A0A7M7RFE2</accession>
<evidence type="ECO:0008006" key="12">
    <source>
        <dbReference type="Google" id="ProtNLM"/>
    </source>
</evidence>
<dbReference type="FunCoup" id="A0A7M7RFE2">
    <property type="interactions" value="631"/>
</dbReference>
<dbReference type="InterPro" id="IPR029021">
    <property type="entry name" value="Prot-tyrosine_phosphatase-like"/>
</dbReference>
<protein>
    <recommendedName>
        <fullName evidence="12">RNA/RNP complex-1-interacting phosphatase</fullName>
    </recommendedName>
</protein>
<comment type="subcellular location">
    <subcellularLocation>
        <location evidence="1">Nucleus</location>
    </subcellularLocation>
</comment>
<dbReference type="KEGG" id="spu:593913"/>
<dbReference type="OMA" id="WRQSHYQ"/>
<evidence type="ECO:0000259" key="9">
    <source>
        <dbReference type="PROSITE" id="PS50056"/>
    </source>
</evidence>
<keyword evidence="4" id="KW-0694">RNA-binding</keyword>
<dbReference type="SUPFAM" id="SSF52799">
    <property type="entry name" value="(Phosphotyrosine protein) phosphatases II"/>
    <property type="match status" value="1"/>
</dbReference>
<dbReference type="InterPro" id="IPR000387">
    <property type="entry name" value="Tyr_Pase_dom"/>
</dbReference>
<feature type="domain" description="Tyrosine-protein phosphatase" evidence="8">
    <location>
        <begin position="44"/>
        <end position="198"/>
    </location>
</feature>
<comment type="similarity">
    <text evidence="2">Belongs to the protein-tyrosine phosphatase family. Non-receptor class dual specificity subfamily.</text>
</comment>
<evidence type="ECO:0000256" key="4">
    <source>
        <dbReference type="ARBA" id="ARBA00022884"/>
    </source>
</evidence>
<proteinExistence type="inferred from homology"/>
<dbReference type="Pfam" id="PF00782">
    <property type="entry name" value="DSPc"/>
    <property type="match status" value="1"/>
</dbReference>
<sequence>MFSERQKRGVNIEMPKAKTIPDRWEKYVPFGDVIKGTNILPLKVPLKENLSSRLLEKDRFTPDDLLQKLNEMNYRMGLIIDLTATTRYYNPEIFIDRDVQYVKVFTPGHVVPPPEVVDKFTAAVSSFKEYNKDNDMIIGVHCTHGVNRTGYLVCRYLIEQEGFKPEDALKAFEEARGYPIERENYIEDLLQLSGDRRESVRSKEFHDVYFQERGKNDHYRTRNNYDHDRRGHHQQQYHDPYYWYGGAQPVAYGSTFQRHSRWDSPHGSRGDRDNWRDRGVNYVPDCHAWQGEGAYGGEWNGREYRNWNGPNQTGSNWKGQNWNGQNSESHSAQNKWRSNNQRTSRGSSNRGPEKQAFMRKTPRNIPY</sequence>
<dbReference type="PROSITE" id="PS50056">
    <property type="entry name" value="TYR_PHOSPHATASE_2"/>
    <property type="match status" value="1"/>
</dbReference>
<feature type="region of interest" description="Disordered" evidence="7">
    <location>
        <begin position="306"/>
        <end position="367"/>
    </location>
</feature>
<dbReference type="InterPro" id="IPR020422">
    <property type="entry name" value="TYR_PHOSPHATASE_DUAL_dom"/>
</dbReference>
<feature type="compositionally biased region" description="Basic and acidic residues" evidence="7">
    <location>
        <begin position="260"/>
        <end position="277"/>
    </location>
</feature>
<dbReference type="SMART" id="SM00404">
    <property type="entry name" value="PTPc_motif"/>
    <property type="match status" value="1"/>
</dbReference>
<dbReference type="InParanoid" id="A0A7M7RFE2"/>
<dbReference type="InterPro" id="IPR016130">
    <property type="entry name" value="Tyr_Pase_AS"/>
</dbReference>
<dbReference type="AlphaFoldDB" id="A0A7M7RFE2"/>
<dbReference type="GO" id="GO:0005634">
    <property type="term" value="C:nucleus"/>
    <property type="evidence" value="ECO:0007669"/>
    <property type="project" value="UniProtKB-SubCell"/>
</dbReference>
<evidence type="ECO:0000256" key="5">
    <source>
        <dbReference type="ARBA" id="ARBA00022912"/>
    </source>
</evidence>
<feature type="region of interest" description="Disordered" evidence="7">
    <location>
        <begin position="258"/>
        <end position="277"/>
    </location>
</feature>